<dbReference type="eggNOG" id="COG0285">
    <property type="taxonomic scope" value="Bacteria"/>
</dbReference>
<keyword evidence="8" id="KW-1185">Reference proteome</keyword>
<evidence type="ECO:0000256" key="6">
    <source>
        <dbReference type="ARBA" id="ARBA00022842"/>
    </source>
</evidence>
<name>C6RD42_9BACT</name>
<evidence type="ECO:0000256" key="1">
    <source>
        <dbReference type="ARBA" id="ARBA00008276"/>
    </source>
</evidence>
<dbReference type="OrthoDB" id="9809356at2"/>
<evidence type="ECO:0000256" key="3">
    <source>
        <dbReference type="ARBA" id="ARBA00022723"/>
    </source>
</evidence>
<gene>
    <name evidence="7" type="primary">folC</name>
    <name evidence="7" type="ORF">CAMSH0001_1758</name>
</gene>
<dbReference type="InterPro" id="IPR001645">
    <property type="entry name" value="Folylpolyglutamate_synth"/>
</dbReference>
<evidence type="ECO:0000256" key="4">
    <source>
        <dbReference type="ARBA" id="ARBA00022741"/>
    </source>
</evidence>
<dbReference type="GO" id="GO:0046872">
    <property type="term" value="F:metal ion binding"/>
    <property type="evidence" value="ECO:0007669"/>
    <property type="project" value="UniProtKB-KW"/>
</dbReference>
<dbReference type="GO" id="GO:0005737">
    <property type="term" value="C:cytoplasm"/>
    <property type="evidence" value="ECO:0007669"/>
    <property type="project" value="TreeGrafter"/>
</dbReference>
<proteinExistence type="inferred from homology"/>
<dbReference type="GO" id="GO:0005524">
    <property type="term" value="F:ATP binding"/>
    <property type="evidence" value="ECO:0007669"/>
    <property type="project" value="UniProtKB-KW"/>
</dbReference>
<keyword evidence="4" id="KW-0547">Nucleotide-binding</keyword>
<keyword evidence="3" id="KW-0479">Metal-binding</keyword>
<organism evidence="7 8">
    <name type="scientific">Campylobacter showae RM3277</name>
    <dbReference type="NCBI Taxonomy" id="553219"/>
    <lineage>
        <taxon>Bacteria</taxon>
        <taxon>Pseudomonadati</taxon>
        <taxon>Campylobacterota</taxon>
        <taxon>Epsilonproteobacteria</taxon>
        <taxon>Campylobacterales</taxon>
        <taxon>Campylobacteraceae</taxon>
        <taxon>Campylobacter</taxon>
    </lineage>
</organism>
<accession>C6RD42</accession>
<dbReference type="SUPFAM" id="SSF53623">
    <property type="entry name" value="MurD-like peptide ligases, catalytic domain"/>
    <property type="match status" value="1"/>
</dbReference>
<evidence type="ECO:0000256" key="2">
    <source>
        <dbReference type="ARBA" id="ARBA00022598"/>
    </source>
</evidence>
<dbReference type="GeneID" id="60990690"/>
<dbReference type="Gene3D" id="3.90.190.20">
    <property type="entry name" value="Mur ligase, C-terminal domain"/>
    <property type="match status" value="1"/>
</dbReference>
<dbReference type="SUPFAM" id="SSF53244">
    <property type="entry name" value="MurD-like peptide ligases, peptide-binding domain"/>
    <property type="match status" value="1"/>
</dbReference>
<evidence type="ECO:0000313" key="8">
    <source>
        <dbReference type="Proteomes" id="UP000003107"/>
    </source>
</evidence>
<dbReference type="GO" id="GO:0004326">
    <property type="term" value="F:tetrahydrofolylpolyglutamate synthase activity"/>
    <property type="evidence" value="ECO:0007669"/>
    <property type="project" value="InterPro"/>
</dbReference>
<keyword evidence="6" id="KW-0460">Magnesium</keyword>
<dbReference type="AlphaFoldDB" id="C6RD42"/>
<protein>
    <submittedName>
        <fullName evidence="7">Bifunctional protein FolC</fullName>
    </submittedName>
</protein>
<reference evidence="7 8" key="1">
    <citation type="submission" date="2009-07" db="EMBL/GenBank/DDBJ databases">
        <authorList>
            <person name="Madupu R."/>
            <person name="Sebastian Y."/>
            <person name="Durkin A.S."/>
            <person name="Torralba M."/>
            <person name="Methe B."/>
            <person name="Sutton G.G."/>
            <person name="Strausberg R.L."/>
            <person name="Nelson K.E."/>
        </authorList>
    </citation>
    <scope>NUCLEOTIDE SEQUENCE [LARGE SCALE GENOMIC DNA]</scope>
    <source>
        <strain evidence="7 8">RM3277</strain>
    </source>
</reference>
<evidence type="ECO:0000313" key="7">
    <source>
        <dbReference type="EMBL" id="EET80609.1"/>
    </source>
</evidence>
<dbReference type="GO" id="GO:0008841">
    <property type="term" value="F:dihydrofolate synthase activity"/>
    <property type="evidence" value="ECO:0007669"/>
    <property type="project" value="TreeGrafter"/>
</dbReference>
<dbReference type="Proteomes" id="UP000003107">
    <property type="component" value="Unassembled WGS sequence"/>
</dbReference>
<dbReference type="NCBIfam" id="TIGR01499">
    <property type="entry name" value="folC"/>
    <property type="match status" value="1"/>
</dbReference>
<dbReference type="Gene3D" id="3.40.1190.10">
    <property type="entry name" value="Mur-like, catalytic domain"/>
    <property type="match status" value="1"/>
</dbReference>
<dbReference type="PANTHER" id="PTHR11136">
    <property type="entry name" value="FOLYLPOLYGLUTAMATE SYNTHASE-RELATED"/>
    <property type="match status" value="1"/>
</dbReference>
<dbReference type="STRING" id="553219.CAMSH0001_1758"/>
<evidence type="ECO:0000256" key="5">
    <source>
        <dbReference type="ARBA" id="ARBA00022840"/>
    </source>
</evidence>
<dbReference type="EMBL" id="ACVQ01000005">
    <property type="protein sequence ID" value="EET80609.1"/>
    <property type="molecule type" value="Genomic_DNA"/>
</dbReference>
<dbReference type="PANTHER" id="PTHR11136:SF0">
    <property type="entry name" value="DIHYDROFOLATE SYNTHETASE-RELATED"/>
    <property type="match status" value="1"/>
</dbReference>
<dbReference type="InterPro" id="IPR036615">
    <property type="entry name" value="Mur_ligase_C_dom_sf"/>
</dbReference>
<comment type="similarity">
    <text evidence="1">Belongs to the folylpolyglutamate synthase family.</text>
</comment>
<dbReference type="RefSeq" id="WP_002946620.1">
    <property type="nucleotide sequence ID" value="NZ_ACVQ01000005.1"/>
</dbReference>
<sequence length="384" mass="42865">MKLEDFLENKPLFYKEINRARMPNTFKFVQGAFKIPKIIHIIGTNGKGSTGRFLAQMLARSHSVGHYTSPHIFEFRERFWMNGAVASADALETAHEKLIKILPAEVARSLSYFEYATMLCATLFEGCDFFVCEAGVGGEFDATNVFDKHLSLFTPIGFDHTALLGDTLEQIATTKFNAMADVALMNDDMSELCVGIARKIAAKKGATLKFASENLSDDDKNEIKIYAEKFGLPEFLRSNLTLSSSAFKELGFSLNLSNLGALDLSGRCEKIAPNVTIDVGHNEMAAQALAKKFEDKKLNLIFNAFADKDIKAVLKAIKPIVKKTYIIEYETPGRELATAQVKEALRQLDIEFADFTDVRADEEYLAFGSFYLVEAFLKRYRGAK</sequence>
<dbReference type="UniPathway" id="UPA00077">
    <property type="reaction ID" value="UER00157"/>
</dbReference>
<dbReference type="InterPro" id="IPR036565">
    <property type="entry name" value="Mur-like_cat_sf"/>
</dbReference>
<keyword evidence="2" id="KW-0436">Ligase</keyword>
<dbReference type="GO" id="GO:0046654">
    <property type="term" value="P:tetrahydrofolate biosynthetic process"/>
    <property type="evidence" value="ECO:0007669"/>
    <property type="project" value="UniProtKB-UniPathway"/>
</dbReference>
<comment type="caution">
    <text evidence="7">The sequence shown here is derived from an EMBL/GenBank/DDBJ whole genome shotgun (WGS) entry which is preliminary data.</text>
</comment>
<keyword evidence="5" id="KW-0067">ATP-binding</keyword>